<dbReference type="AlphaFoldDB" id="A0A4R3L125"/>
<evidence type="ECO:0000313" key="1">
    <source>
        <dbReference type="EMBL" id="TCS92402.1"/>
    </source>
</evidence>
<dbReference type="PANTHER" id="PTHR38075">
    <property type="entry name" value="DUF4139 DOMAIN-CONTAINING PROTEIN"/>
    <property type="match status" value="1"/>
</dbReference>
<organism evidence="1 2">
    <name type="scientific">Hazenella coriacea</name>
    <dbReference type="NCBI Taxonomy" id="1179467"/>
    <lineage>
        <taxon>Bacteria</taxon>
        <taxon>Bacillati</taxon>
        <taxon>Bacillota</taxon>
        <taxon>Bacilli</taxon>
        <taxon>Bacillales</taxon>
        <taxon>Thermoactinomycetaceae</taxon>
        <taxon>Hazenella</taxon>
    </lineage>
</organism>
<sequence length="439" mass="50918">MSYISSNRETKKLSLTIYNDDTGFVKETREMDLSDQDLEVCYLDVAKRIEIDSILIEGPHVRELNYEYDLVSEKKLLEKYLDEQIYIEDPETKQREEYRLLSVMGGVVVEKTSTKEIMINPTGQMILPFLPNGLIVKPSLIWKIDPTSCKNVKVSYLTKGFKWKANYVVHLKEQSLDLLGGVEINNESGMTYENAQLKLLAGDIHRVKEFSHHAYSSMALRRLSESSSSESFEEKSFGDYHLYTFDGTTTLKDQQSKQISFLRKEQVSYRKYYEYYSFGKDVDIVLELINDEQHGLGIPLPKGKVKVYLQDEADGNLEFMGENRIQHTPKNETINLMIGKAFDIKCESKKMKKTEINGLQHETHQIEVRNNKSETALVKCNFSIYPSNWEMVQCTDEYVLESANRITFWLEVGPEEKKVVDFTYCYKEVVQVEIKDDTN</sequence>
<dbReference type="OrthoDB" id="9783078at2"/>
<evidence type="ECO:0008006" key="3">
    <source>
        <dbReference type="Google" id="ProtNLM"/>
    </source>
</evidence>
<accession>A0A4R3L125</accession>
<dbReference type="EMBL" id="SMAG01000012">
    <property type="protein sequence ID" value="TCS92402.1"/>
    <property type="molecule type" value="Genomic_DNA"/>
</dbReference>
<gene>
    <name evidence="1" type="ORF">EDD58_11225</name>
</gene>
<reference evidence="1 2" key="1">
    <citation type="submission" date="2019-03" db="EMBL/GenBank/DDBJ databases">
        <title>Genomic Encyclopedia of Type Strains, Phase IV (KMG-IV): sequencing the most valuable type-strain genomes for metagenomic binning, comparative biology and taxonomic classification.</title>
        <authorList>
            <person name="Goeker M."/>
        </authorList>
    </citation>
    <scope>NUCLEOTIDE SEQUENCE [LARGE SCALE GENOMIC DNA]</scope>
    <source>
        <strain evidence="1 2">DSM 45707</strain>
    </source>
</reference>
<protein>
    <recommendedName>
        <fullName evidence="3">DUF4139 domain-containing protein</fullName>
    </recommendedName>
</protein>
<keyword evidence="2" id="KW-1185">Reference proteome</keyword>
<dbReference type="RefSeq" id="WP_131926703.1">
    <property type="nucleotide sequence ID" value="NZ_SMAG01000012.1"/>
</dbReference>
<name>A0A4R3L125_9BACL</name>
<dbReference type="PANTHER" id="PTHR38075:SF1">
    <property type="entry name" value="DUF4139 DOMAIN-CONTAINING PROTEIN"/>
    <property type="match status" value="1"/>
</dbReference>
<dbReference type="Proteomes" id="UP000294937">
    <property type="component" value="Unassembled WGS sequence"/>
</dbReference>
<comment type="caution">
    <text evidence="1">The sequence shown here is derived from an EMBL/GenBank/DDBJ whole genome shotgun (WGS) entry which is preliminary data.</text>
</comment>
<evidence type="ECO:0000313" key="2">
    <source>
        <dbReference type="Proteomes" id="UP000294937"/>
    </source>
</evidence>
<proteinExistence type="predicted"/>